<sequence length="305" mass="34347">MARDVLQTIHYDRLRSNKYVLCTLNQEKVLPEAIKLLEENSAKAIEMFTKLKEILISPENFRIHVSGNILQLKNPKSTWAENFKIISSTKPLSPIPLPQNVLTESGHNPGNKGFIVKLPAIENNFAIHATKAPLLVLCELLHTMEGVFWRVIRGQGLAYSVWLKVGVESGLVYFTIYKSPDAYKVYDQAKKIVDDLASKKVEFDKCELEGAKSGVIYSLVSSEATESFVLQVLNNTSSNFNRELISKVQAVKYEDLHIMLTKYITKLFMPETSNVVVISTPGKVKDLQEGFNSHGFKLEVKSLDK</sequence>
<accession>A0ACA9QL59</accession>
<evidence type="ECO:0000313" key="2">
    <source>
        <dbReference type="Proteomes" id="UP000789920"/>
    </source>
</evidence>
<keyword evidence="2" id="KW-1185">Reference proteome</keyword>
<dbReference type="Proteomes" id="UP000789920">
    <property type="component" value="Unassembled WGS sequence"/>
</dbReference>
<feature type="non-terminal residue" evidence="1">
    <location>
        <position position="305"/>
    </location>
</feature>
<evidence type="ECO:0000313" key="1">
    <source>
        <dbReference type="EMBL" id="CAG8756253.1"/>
    </source>
</evidence>
<proteinExistence type="predicted"/>
<gene>
    <name evidence="1" type="ORF">RPERSI_LOCUS14712</name>
</gene>
<comment type="caution">
    <text evidence="1">The sequence shown here is derived from an EMBL/GenBank/DDBJ whole genome shotgun (WGS) entry which is preliminary data.</text>
</comment>
<protein>
    <submittedName>
        <fullName evidence="1">23408_t:CDS:1</fullName>
    </submittedName>
</protein>
<organism evidence="1 2">
    <name type="scientific">Racocetra persica</name>
    <dbReference type="NCBI Taxonomy" id="160502"/>
    <lineage>
        <taxon>Eukaryota</taxon>
        <taxon>Fungi</taxon>
        <taxon>Fungi incertae sedis</taxon>
        <taxon>Mucoromycota</taxon>
        <taxon>Glomeromycotina</taxon>
        <taxon>Glomeromycetes</taxon>
        <taxon>Diversisporales</taxon>
        <taxon>Gigasporaceae</taxon>
        <taxon>Racocetra</taxon>
    </lineage>
</organism>
<reference evidence="1" key="1">
    <citation type="submission" date="2021-06" db="EMBL/GenBank/DDBJ databases">
        <authorList>
            <person name="Kallberg Y."/>
            <person name="Tangrot J."/>
            <person name="Rosling A."/>
        </authorList>
    </citation>
    <scope>NUCLEOTIDE SEQUENCE</scope>
    <source>
        <strain evidence="1">MA461A</strain>
    </source>
</reference>
<dbReference type="EMBL" id="CAJVQC010034382">
    <property type="protein sequence ID" value="CAG8756253.1"/>
    <property type="molecule type" value="Genomic_DNA"/>
</dbReference>
<name>A0ACA9QL59_9GLOM</name>